<dbReference type="OrthoDB" id="4199007at2759"/>
<accession>Q0CSY0</accession>
<protein>
    <submittedName>
        <fullName evidence="2">Uncharacterized protein</fullName>
    </submittedName>
</protein>
<reference evidence="3" key="1">
    <citation type="submission" date="2005-09" db="EMBL/GenBank/DDBJ databases">
        <title>Annotation of the Aspergillus terreus NIH2624 genome.</title>
        <authorList>
            <person name="Birren B.W."/>
            <person name="Lander E.S."/>
            <person name="Galagan J.E."/>
            <person name="Nusbaum C."/>
            <person name="Devon K."/>
            <person name="Henn M."/>
            <person name="Ma L.-J."/>
            <person name="Jaffe D.B."/>
            <person name="Butler J."/>
            <person name="Alvarez P."/>
            <person name="Gnerre S."/>
            <person name="Grabherr M."/>
            <person name="Kleber M."/>
            <person name="Mauceli E.W."/>
            <person name="Brockman W."/>
            <person name="Rounsley S."/>
            <person name="Young S.K."/>
            <person name="LaButti K."/>
            <person name="Pushparaj V."/>
            <person name="DeCaprio D."/>
            <person name="Crawford M."/>
            <person name="Koehrsen M."/>
            <person name="Engels R."/>
            <person name="Montgomery P."/>
            <person name="Pearson M."/>
            <person name="Howarth C."/>
            <person name="Larson L."/>
            <person name="Luoma S."/>
            <person name="White J."/>
            <person name="Alvarado L."/>
            <person name="Kodira C.D."/>
            <person name="Zeng Q."/>
            <person name="Oleary S."/>
            <person name="Yandava C."/>
            <person name="Denning D.W."/>
            <person name="Nierman W.C."/>
            <person name="Milne T."/>
            <person name="Madden K."/>
        </authorList>
    </citation>
    <scope>NUCLEOTIDE SEQUENCE [LARGE SCALE GENOMIC DNA]</scope>
    <source>
        <strain evidence="3">NIH 2624 / FGSC A1156</strain>
    </source>
</reference>
<dbReference type="OMA" id="MTCHEMM"/>
<organism evidence="2 3">
    <name type="scientific">Aspergillus terreus (strain NIH 2624 / FGSC A1156)</name>
    <dbReference type="NCBI Taxonomy" id="341663"/>
    <lineage>
        <taxon>Eukaryota</taxon>
        <taxon>Fungi</taxon>
        <taxon>Dikarya</taxon>
        <taxon>Ascomycota</taxon>
        <taxon>Pezizomycotina</taxon>
        <taxon>Eurotiomycetes</taxon>
        <taxon>Eurotiomycetidae</taxon>
        <taxon>Eurotiales</taxon>
        <taxon>Aspergillaceae</taxon>
        <taxon>Aspergillus</taxon>
        <taxon>Aspergillus subgen. Circumdati</taxon>
    </lineage>
</organism>
<dbReference type="AlphaFoldDB" id="Q0CSY0"/>
<feature type="compositionally biased region" description="Polar residues" evidence="1">
    <location>
        <begin position="73"/>
        <end position="93"/>
    </location>
</feature>
<evidence type="ECO:0000256" key="1">
    <source>
        <dbReference type="SAM" id="MobiDB-lite"/>
    </source>
</evidence>
<dbReference type="HOGENOM" id="CLU_694403_0_0_1"/>
<name>Q0CSY0_ASPTN</name>
<sequence length="397" mass="44027">MDSYQVLGGLRSHFSQSKTQKLLSGTMCPDQGPQIATVGDKIISKKSWESLSSTFSNLEISFSHDSCYASDEVSTTSTNPTTVDASVVSSTPATEVARRQPLKPILKRPFAEIEEDEESESGYASDPSEHEYEYDALSDEDDDICYVTAWDEEESEAFSEYYGEDDASEDDGSFISFESMVRFDTNVLYIDAPSSYEDSTSGPQMTCHEMMELAKASGDLLSHGGLPSGDSEGYGNFNDSIESLPEEHTDDILDLDKRLFVAYMNGIGGLPNADYKERLRDLAHDIKIGQAKSPYLEADNASGVYFDHALNHVIGTFRNIVTKEEFDELVKLSKQNEASNQELDVIERPSQEFLNKVESLLSERLVSNVVNIGSEELTFFAGGVAFAIKNWQSYLSR</sequence>
<dbReference type="EMBL" id="CH476597">
    <property type="protein sequence ID" value="EAU36478.1"/>
    <property type="molecule type" value="Genomic_DNA"/>
</dbReference>
<evidence type="ECO:0000313" key="3">
    <source>
        <dbReference type="Proteomes" id="UP000007963"/>
    </source>
</evidence>
<dbReference type="GeneID" id="4317904"/>
<dbReference type="RefSeq" id="XP_001212382.1">
    <property type="nucleotide sequence ID" value="XM_001212382.1"/>
</dbReference>
<dbReference type="eggNOG" id="ENOG502S13E">
    <property type="taxonomic scope" value="Eukaryota"/>
</dbReference>
<feature type="region of interest" description="Disordered" evidence="1">
    <location>
        <begin position="73"/>
        <end position="132"/>
    </location>
</feature>
<proteinExistence type="predicted"/>
<dbReference type="VEuPathDB" id="FungiDB:ATEG_03204"/>
<gene>
    <name evidence="2" type="ORF">ATEG_03204</name>
</gene>
<evidence type="ECO:0000313" key="2">
    <source>
        <dbReference type="EMBL" id="EAU36478.1"/>
    </source>
</evidence>
<dbReference type="Proteomes" id="UP000007963">
    <property type="component" value="Unassembled WGS sequence"/>
</dbReference>